<dbReference type="InterPro" id="IPR052962">
    <property type="entry name" value="AA_Transporter_AGT"/>
</dbReference>
<feature type="transmembrane region" description="Helical" evidence="5">
    <location>
        <begin position="365"/>
        <end position="384"/>
    </location>
</feature>
<dbReference type="InterPro" id="IPR002293">
    <property type="entry name" value="AA/rel_permease1"/>
</dbReference>
<keyword evidence="3 5" id="KW-1133">Transmembrane helix</keyword>
<keyword evidence="4 5" id="KW-0472">Membrane</keyword>
<evidence type="ECO:0000313" key="7">
    <source>
        <dbReference type="Proteomes" id="UP000249910"/>
    </source>
</evidence>
<dbReference type="Pfam" id="PF13520">
    <property type="entry name" value="AA_permease_2"/>
    <property type="match status" value="1"/>
</dbReference>
<sequence>MINKKLGIFSTSFMGISAIIGSGWLFSPLLAANISGPAALFAWMIGAFIVLVLGLCFSEIASIYPLRGLSAIITTISHNRFFGFPFAIANWLGIVAVIALEADAAVQYLINIFPQFTNLLFLNNHLTIYGNILSAILVLFFSAINFLGVSLLAKTNNIITVIKLFIPIMVIVILGYTVFHKDNFTAVNNTIMPYGFSSVIKTILIAGIIVSFNGFQSIISFSSEIKNPSKTIPISISISIVVCLIIYLLIQTVFIGALPTNMIHNGWHSLSMAAPMIDLLSMIGLGFLSIIIYVGSTATPVGTAINFTGASSRMFTAMSREGQVPRYFDDVHPKYKVSRKSLIFNTIIAMSFIFLFKSWKNLAEVLSIFHILSYLTVPLAMIVFRREKSKSEYGFYMPFGIFICYALFAVFNYLIGFSSVYIVFYSSIVVVIFEVIFILLNIKSNLEEIKTHIFSAIILIIYILLLPVISYLNKILPDFQFVIFIVIFSSFFLYIMTKSE</sequence>
<dbReference type="RefSeq" id="WP_088772453.1">
    <property type="nucleotide sequence ID" value="NZ_AP023082.1"/>
</dbReference>
<feature type="transmembrane region" description="Helical" evidence="5">
    <location>
        <begin position="421"/>
        <end position="440"/>
    </location>
</feature>
<feature type="transmembrane region" description="Helical" evidence="5">
    <location>
        <begin position="7"/>
        <end position="26"/>
    </location>
</feature>
<protein>
    <submittedName>
        <fullName evidence="6">Amino acid permease</fullName>
    </submittedName>
</protein>
<feature type="transmembrane region" description="Helical" evidence="5">
    <location>
        <begin position="342"/>
        <end position="359"/>
    </location>
</feature>
<evidence type="ECO:0000256" key="3">
    <source>
        <dbReference type="ARBA" id="ARBA00022989"/>
    </source>
</evidence>
<feature type="transmembrane region" description="Helical" evidence="5">
    <location>
        <begin position="452"/>
        <end position="473"/>
    </location>
</feature>
<comment type="subcellular location">
    <subcellularLocation>
        <location evidence="1">Membrane</location>
        <topology evidence="1">Multi-pass membrane protein</topology>
    </subcellularLocation>
</comment>
<keyword evidence="7" id="KW-1185">Reference proteome</keyword>
<dbReference type="EMBL" id="CP022132">
    <property type="protein sequence ID" value="ASG67939.1"/>
    <property type="molecule type" value="Genomic_DNA"/>
</dbReference>
<feature type="transmembrane region" description="Helical" evidence="5">
    <location>
        <begin position="81"/>
        <end position="100"/>
    </location>
</feature>
<proteinExistence type="predicted"/>
<reference evidence="6 7" key="1">
    <citation type="submission" date="2017-06" db="EMBL/GenBank/DDBJ databases">
        <title>Complete genome of Francisella halioticida.</title>
        <authorList>
            <person name="Sjodin A."/>
        </authorList>
    </citation>
    <scope>NUCLEOTIDE SEQUENCE [LARGE SCALE GENOMIC DNA]</scope>
    <source>
        <strain evidence="6 7">DSM 23729</strain>
    </source>
</reference>
<evidence type="ECO:0000256" key="1">
    <source>
        <dbReference type="ARBA" id="ARBA00004141"/>
    </source>
</evidence>
<keyword evidence="2 5" id="KW-0812">Transmembrane</keyword>
<dbReference type="Gene3D" id="1.20.1740.10">
    <property type="entry name" value="Amino acid/polyamine transporter I"/>
    <property type="match status" value="1"/>
</dbReference>
<feature type="transmembrane region" description="Helical" evidence="5">
    <location>
        <begin position="479"/>
        <end position="497"/>
    </location>
</feature>
<evidence type="ECO:0000256" key="5">
    <source>
        <dbReference type="SAM" id="Phobius"/>
    </source>
</evidence>
<dbReference type="PANTHER" id="PTHR47547">
    <property type="match status" value="1"/>
</dbReference>
<gene>
    <name evidence="6" type="ORF">CDV26_05675</name>
</gene>
<accession>A0ABN5AVM9</accession>
<organism evidence="6 7">
    <name type="scientific">Francisella halioticida</name>
    <dbReference type="NCBI Taxonomy" id="549298"/>
    <lineage>
        <taxon>Bacteria</taxon>
        <taxon>Pseudomonadati</taxon>
        <taxon>Pseudomonadota</taxon>
        <taxon>Gammaproteobacteria</taxon>
        <taxon>Thiotrichales</taxon>
        <taxon>Francisellaceae</taxon>
        <taxon>Francisella</taxon>
    </lineage>
</organism>
<evidence type="ECO:0000256" key="2">
    <source>
        <dbReference type="ARBA" id="ARBA00022692"/>
    </source>
</evidence>
<feature type="transmembrane region" description="Helical" evidence="5">
    <location>
        <begin position="279"/>
        <end position="305"/>
    </location>
</feature>
<dbReference type="Proteomes" id="UP000249910">
    <property type="component" value="Chromosome"/>
</dbReference>
<name>A0ABN5AVM9_9GAMM</name>
<dbReference type="PIRSF" id="PIRSF006060">
    <property type="entry name" value="AA_transporter"/>
    <property type="match status" value="1"/>
</dbReference>
<feature type="transmembrane region" description="Helical" evidence="5">
    <location>
        <begin position="38"/>
        <end position="60"/>
    </location>
</feature>
<feature type="transmembrane region" description="Helical" evidence="5">
    <location>
        <begin position="236"/>
        <end position="259"/>
    </location>
</feature>
<feature type="transmembrane region" description="Helical" evidence="5">
    <location>
        <begin position="160"/>
        <end position="179"/>
    </location>
</feature>
<evidence type="ECO:0000313" key="6">
    <source>
        <dbReference type="EMBL" id="ASG67939.1"/>
    </source>
</evidence>
<feature type="transmembrane region" description="Helical" evidence="5">
    <location>
        <begin position="396"/>
        <end position="415"/>
    </location>
</feature>
<evidence type="ECO:0000256" key="4">
    <source>
        <dbReference type="ARBA" id="ARBA00023136"/>
    </source>
</evidence>
<feature type="transmembrane region" description="Helical" evidence="5">
    <location>
        <begin position="191"/>
        <end position="215"/>
    </location>
</feature>
<dbReference type="PANTHER" id="PTHR47547:SF1">
    <property type="entry name" value="ASPARTATE-PROTON SYMPORTER"/>
    <property type="match status" value="1"/>
</dbReference>
<feature type="transmembrane region" description="Helical" evidence="5">
    <location>
        <begin position="128"/>
        <end position="153"/>
    </location>
</feature>